<dbReference type="AlphaFoldDB" id="A0A2T0T6P9"/>
<evidence type="ECO:0000313" key="4">
    <source>
        <dbReference type="EMBL" id="PRY41325.1"/>
    </source>
</evidence>
<comment type="caution">
    <text evidence="4">The sequence shown here is derived from an EMBL/GenBank/DDBJ whole genome shotgun (WGS) entry which is preliminary data.</text>
</comment>
<evidence type="ECO:0000256" key="1">
    <source>
        <dbReference type="ARBA" id="ARBA00010515"/>
    </source>
</evidence>
<evidence type="ECO:0000313" key="5">
    <source>
        <dbReference type="Proteomes" id="UP000239494"/>
    </source>
</evidence>
<dbReference type="Pfam" id="PF07859">
    <property type="entry name" value="Abhydrolase_3"/>
    <property type="match status" value="1"/>
</dbReference>
<dbReference type="OrthoDB" id="3206739at2"/>
<proteinExistence type="inferred from homology"/>
<sequence length="355" mass="37544">MASTPRVPLSVRAQGAVVGLLGRLPAAVRARMAGPEIVVDDARLAVDARLLIRSLGAGKSALVVDDSPELSRAALDRNAPVLRAGRRPSRAVVTSDVRLRGPQGPLEATLYAPTSAGGRSGALVFFHGGGWVIGSRAGYDHVCRFLAERTGHRVLSVDYRLAPEDPFPAAVDDALAAFDDAVARADELDVDPDRIVVGGDSAGATLAAVAARRAADRADGPVPTGQWLLYPATDLAARHPSRDRFGRGFLLTDEDVVWFQDHYAPSGVDRTDPLVSVLYGTVAAATPPAHLVTAGFDPLRDEGERYAEKLRAAGVPVEAVREADLPHGFLPFVHLGPRFGEAVTASAEALRRMLD</sequence>
<name>A0A2T0T6P9_9PSEU</name>
<dbReference type="PANTHER" id="PTHR48081">
    <property type="entry name" value="AB HYDROLASE SUPERFAMILY PROTEIN C4A8.06C"/>
    <property type="match status" value="1"/>
</dbReference>
<dbReference type="RefSeq" id="WP_106188371.1">
    <property type="nucleotide sequence ID" value="NZ_PVTF01000005.1"/>
</dbReference>
<dbReference type="GO" id="GO:0016787">
    <property type="term" value="F:hydrolase activity"/>
    <property type="evidence" value="ECO:0007669"/>
    <property type="project" value="UniProtKB-KW"/>
</dbReference>
<evidence type="ECO:0000259" key="3">
    <source>
        <dbReference type="Pfam" id="PF07859"/>
    </source>
</evidence>
<reference evidence="4 5" key="1">
    <citation type="submission" date="2018-03" db="EMBL/GenBank/DDBJ databases">
        <title>Genomic Encyclopedia of Archaeal and Bacterial Type Strains, Phase II (KMG-II): from individual species to whole genera.</title>
        <authorList>
            <person name="Goeker M."/>
        </authorList>
    </citation>
    <scope>NUCLEOTIDE SEQUENCE [LARGE SCALE GENOMIC DNA]</scope>
    <source>
        <strain evidence="4 5">DSM 44720</strain>
    </source>
</reference>
<dbReference type="Proteomes" id="UP000239494">
    <property type="component" value="Unassembled WGS sequence"/>
</dbReference>
<protein>
    <submittedName>
        <fullName evidence="4">Acetyl esterase</fullName>
    </submittedName>
</protein>
<dbReference type="EMBL" id="PVTF01000005">
    <property type="protein sequence ID" value="PRY41325.1"/>
    <property type="molecule type" value="Genomic_DNA"/>
</dbReference>
<organism evidence="4 5">
    <name type="scientific">Umezawaea tangerina</name>
    <dbReference type="NCBI Taxonomy" id="84725"/>
    <lineage>
        <taxon>Bacteria</taxon>
        <taxon>Bacillati</taxon>
        <taxon>Actinomycetota</taxon>
        <taxon>Actinomycetes</taxon>
        <taxon>Pseudonocardiales</taxon>
        <taxon>Pseudonocardiaceae</taxon>
        <taxon>Umezawaea</taxon>
    </lineage>
</organism>
<dbReference type="SUPFAM" id="SSF53474">
    <property type="entry name" value="alpha/beta-Hydrolases"/>
    <property type="match status" value="1"/>
</dbReference>
<accession>A0A2T0T6P9</accession>
<keyword evidence="5" id="KW-1185">Reference proteome</keyword>
<dbReference type="InterPro" id="IPR013094">
    <property type="entry name" value="AB_hydrolase_3"/>
</dbReference>
<dbReference type="PANTHER" id="PTHR48081:SF8">
    <property type="entry name" value="ALPHA_BETA HYDROLASE FOLD-3 DOMAIN-CONTAINING PROTEIN-RELATED"/>
    <property type="match status" value="1"/>
</dbReference>
<dbReference type="InterPro" id="IPR029058">
    <property type="entry name" value="AB_hydrolase_fold"/>
</dbReference>
<feature type="domain" description="Alpha/beta hydrolase fold-3" evidence="3">
    <location>
        <begin position="123"/>
        <end position="330"/>
    </location>
</feature>
<dbReference type="InterPro" id="IPR050300">
    <property type="entry name" value="GDXG_lipolytic_enzyme"/>
</dbReference>
<dbReference type="InterPro" id="IPR002168">
    <property type="entry name" value="Lipase_GDXG_HIS_AS"/>
</dbReference>
<evidence type="ECO:0000256" key="2">
    <source>
        <dbReference type="ARBA" id="ARBA00022801"/>
    </source>
</evidence>
<dbReference type="Gene3D" id="3.40.50.1820">
    <property type="entry name" value="alpha/beta hydrolase"/>
    <property type="match status" value="1"/>
</dbReference>
<comment type="similarity">
    <text evidence="1">Belongs to the 'GDXG' lipolytic enzyme family.</text>
</comment>
<gene>
    <name evidence="4" type="ORF">CLV43_10583</name>
</gene>
<dbReference type="PROSITE" id="PS01173">
    <property type="entry name" value="LIPASE_GDXG_HIS"/>
    <property type="match status" value="1"/>
</dbReference>
<keyword evidence="2" id="KW-0378">Hydrolase</keyword>